<dbReference type="InterPro" id="IPR013154">
    <property type="entry name" value="ADH-like_N"/>
</dbReference>
<dbReference type="Pfam" id="PF08240">
    <property type="entry name" value="ADH_N"/>
    <property type="match status" value="1"/>
</dbReference>
<evidence type="ECO:0000256" key="8">
    <source>
        <dbReference type="ARBA" id="ARBA00025713"/>
    </source>
</evidence>
<evidence type="ECO:0000256" key="10">
    <source>
        <dbReference type="ARBA" id="ARBA00030139"/>
    </source>
</evidence>
<dbReference type="EC" id="1.1.1.9" evidence="9"/>
<dbReference type="InterPro" id="IPR020843">
    <property type="entry name" value="ER"/>
</dbReference>
<dbReference type="GO" id="GO:0008270">
    <property type="term" value="F:zinc ion binding"/>
    <property type="evidence" value="ECO:0007669"/>
    <property type="project" value="InterPro"/>
</dbReference>
<keyword evidence="5" id="KW-0560">Oxidoreductase</keyword>
<evidence type="ECO:0000256" key="6">
    <source>
        <dbReference type="ARBA" id="ARBA00023027"/>
    </source>
</evidence>
<evidence type="ECO:0000256" key="1">
    <source>
        <dbReference type="ARBA" id="ARBA00001947"/>
    </source>
</evidence>
<evidence type="ECO:0000256" key="7">
    <source>
        <dbReference type="ARBA" id="ARBA00024843"/>
    </source>
</evidence>
<dbReference type="SUPFAM" id="SSF51735">
    <property type="entry name" value="NAD(P)-binding Rossmann-fold domains"/>
    <property type="match status" value="1"/>
</dbReference>
<comment type="similarity">
    <text evidence="2 11">Belongs to the zinc-containing alcohol dehydrogenase family.</text>
</comment>
<dbReference type="InterPro" id="IPR011032">
    <property type="entry name" value="GroES-like_sf"/>
</dbReference>
<dbReference type="GO" id="GO:0006062">
    <property type="term" value="P:sorbitol catabolic process"/>
    <property type="evidence" value="ECO:0007669"/>
    <property type="project" value="TreeGrafter"/>
</dbReference>
<keyword evidence="3 11" id="KW-0479">Metal-binding</keyword>
<evidence type="ECO:0000256" key="3">
    <source>
        <dbReference type="ARBA" id="ARBA00022723"/>
    </source>
</evidence>
<dbReference type="Gene3D" id="3.90.180.10">
    <property type="entry name" value="Medium-chain alcohol dehydrogenases, catalytic domain"/>
    <property type="match status" value="1"/>
</dbReference>
<organism evidence="13 14">
    <name type="scientific">Ascobolus immersus RN42</name>
    <dbReference type="NCBI Taxonomy" id="1160509"/>
    <lineage>
        <taxon>Eukaryota</taxon>
        <taxon>Fungi</taxon>
        <taxon>Dikarya</taxon>
        <taxon>Ascomycota</taxon>
        <taxon>Pezizomycotina</taxon>
        <taxon>Pezizomycetes</taxon>
        <taxon>Pezizales</taxon>
        <taxon>Ascobolaceae</taxon>
        <taxon>Ascobolus</taxon>
    </lineage>
</organism>
<evidence type="ECO:0000256" key="5">
    <source>
        <dbReference type="ARBA" id="ARBA00023002"/>
    </source>
</evidence>
<dbReference type="InterPro" id="IPR045306">
    <property type="entry name" value="SDH-like"/>
</dbReference>
<dbReference type="Pfam" id="PF00107">
    <property type="entry name" value="ADH_zinc_N"/>
    <property type="match status" value="1"/>
</dbReference>
<comment type="function">
    <text evidence="7">Xylitol dehydrogenase which catalyzes the conversion of xylitol to D-xylulose. Xylose is a major component of hemicelluloses such as xylan. Most fungi utilize D-xylose via three enzymatic reactions, xylose reductase (XR), xylitol dehydrogenase (XDH), and xylulokinase, to form xylulose 5-phosphate, which enters pentose phosphate pathway.</text>
</comment>
<dbReference type="InterPro" id="IPR013149">
    <property type="entry name" value="ADH-like_C"/>
</dbReference>
<dbReference type="Proteomes" id="UP000275078">
    <property type="component" value="Unassembled WGS sequence"/>
</dbReference>
<dbReference type="SMART" id="SM00829">
    <property type="entry name" value="PKS_ER"/>
    <property type="match status" value="1"/>
</dbReference>
<reference evidence="13 14" key="1">
    <citation type="journal article" date="2018" name="Nat. Ecol. Evol.">
        <title>Pezizomycetes genomes reveal the molecular basis of ectomycorrhizal truffle lifestyle.</title>
        <authorList>
            <person name="Murat C."/>
            <person name="Payen T."/>
            <person name="Noel B."/>
            <person name="Kuo A."/>
            <person name="Morin E."/>
            <person name="Chen J."/>
            <person name="Kohler A."/>
            <person name="Krizsan K."/>
            <person name="Balestrini R."/>
            <person name="Da Silva C."/>
            <person name="Montanini B."/>
            <person name="Hainaut M."/>
            <person name="Levati E."/>
            <person name="Barry K.W."/>
            <person name="Belfiori B."/>
            <person name="Cichocki N."/>
            <person name="Clum A."/>
            <person name="Dockter R.B."/>
            <person name="Fauchery L."/>
            <person name="Guy J."/>
            <person name="Iotti M."/>
            <person name="Le Tacon F."/>
            <person name="Lindquist E.A."/>
            <person name="Lipzen A."/>
            <person name="Malagnac F."/>
            <person name="Mello A."/>
            <person name="Molinier V."/>
            <person name="Miyauchi S."/>
            <person name="Poulain J."/>
            <person name="Riccioni C."/>
            <person name="Rubini A."/>
            <person name="Sitrit Y."/>
            <person name="Splivallo R."/>
            <person name="Traeger S."/>
            <person name="Wang M."/>
            <person name="Zifcakova L."/>
            <person name="Wipf D."/>
            <person name="Zambonelli A."/>
            <person name="Paolocci F."/>
            <person name="Nowrousian M."/>
            <person name="Ottonello S."/>
            <person name="Baldrian P."/>
            <person name="Spatafora J.W."/>
            <person name="Henrissat B."/>
            <person name="Nagy L.G."/>
            <person name="Aury J.M."/>
            <person name="Wincker P."/>
            <person name="Grigoriev I.V."/>
            <person name="Bonfante P."/>
            <person name="Martin F.M."/>
        </authorList>
    </citation>
    <scope>NUCLEOTIDE SEQUENCE [LARGE SCALE GENOMIC DNA]</scope>
    <source>
        <strain evidence="13 14">RN42</strain>
    </source>
</reference>
<dbReference type="GO" id="GO:0003939">
    <property type="term" value="F:L-iditol 2-dehydrogenase (NAD+) activity"/>
    <property type="evidence" value="ECO:0007669"/>
    <property type="project" value="TreeGrafter"/>
</dbReference>
<dbReference type="InterPro" id="IPR002328">
    <property type="entry name" value="ADH_Zn_CS"/>
</dbReference>
<dbReference type="PANTHER" id="PTHR43161:SF9">
    <property type="entry name" value="SORBITOL DEHYDROGENASE"/>
    <property type="match status" value="1"/>
</dbReference>
<evidence type="ECO:0000313" key="13">
    <source>
        <dbReference type="EMBL" id="RPA72795.1"/>
    </source>
</evidence>
<name>A0A3N4HF47_ASCIM</name>
<keyword evidence="6" id="KW-0520">NAD</keyword>
<evidence type="ECO:0000256" key="2">
    <source>
        <dbReference type="ARBA" id="ARBA00008072"/>
    </source>
</evidence>
<sequence length="432" mass="46033">MSWLVETHRRLWSSGIRSSPFLHSSLDFSFTSSSNLCSYARLRLATPSTTFVDVTTTGSYTPRTVPERSSRTTAAMAQTFQNKSFVLNSVNNVAFEDRPIPTLTNPTDVLIEIKQTGICGSDVHYCTHGAIGPFILRAPMVLGHESAGIISQVGPAVKTLKVGDRVALEPGVPCRHCPRCKGGHYNLCVDMKFAATPPYDGTLAKYYVLPEDFCVPLPSNVSLEEGALMEPLSVGVHIARQASIKPGESVVVFGAGPIGLLVGAVARAFGAGKIVIVDINEERLNFAAKFVQGAGIYIPQKGLSAAENAAALLKAHNLPETGVDVAVDASGATPSIQTSIYVLRTGGTYVQAGMGAPEIQFPIVEMCAKELTVKGSFRYAEGDYRLAVELVASGKVDVKQLITGRVKFEDAEEAFEAVKNGKGIKTLIAGPE</sequence>
<evidence type="ECO:0000313" key="14">
    <source>
        <dbReference type="Proteomes" id="UP000275078"/>
    </source>
</evidence>
<evidence type="ECO:0000256" key="11">
    <source>
        <dbReference type="RuleBase" id="RU361277"/>
    </source>
</evidence>
<protein>
    <recommendedName>
        <fullName evidence="9">D-xylulose reductase</fullName>
        <ecNumber evidence="9">1.1.1.9</ecNumber>
    </recommendedName>
    <alternativeName>
        <fullName evidence="10">Xylitol dehydrogenase A</fullName>
    </alternativeName>
</protein>
<feature type="domain" description="Enoyl reductase (ER)" evidence="12">
    <location>
        <begin position="88"/>
        <end position="428"/>
    </location>
</feature>
<proteinExistence type="inferred from homology"/>
<dbReference type="AlphaFoldDB" id="A0A3N4HF47"/>
<accession>A0A3N4HF47</accession>
<dbReference type="PANTHER" id="PTHR43161">
    <property type="entry name" value="SORBITOL DEHYDROGENASE"/>
    <property type="match status" value="1"/>
</dbReference>
<dbReference type="FunFam" id="3.40.50.720:FF:000068">
    <property type="entry name" value="Sorbitol dehydrogenase"/>
    <property type="match status" value="1"/>
</dbReference>
<comment type="pathway">
    <text evidence="8">Carbohydrate degradation; L-arabinose degradation via L-arabinitol; D-xylulose 5-phosphate from L-arabinose (fungal route): step 4/5.</text>
</comment>
<dbReference type="CDD" id="cd05285">
    <property type="entry name" value="sorbitol_DH"/>
    <property type="match status" value="1"/>
</dbReference>
<dbReference type="GO" id="GO:0046526">
    <property type="term" value="F:D-xylulose reductase activity"/>
    <property type="evidence" value="ECO:0007669"/>
    <property type="project" value="UniProtKB-EC"/>
</dbReference>
<evidence type="ECO:0000259" key="12">
    <source>
        <dbReference type="SMART" id="SM00829"/>
    </source>
</evidence>
<dbReference type="STRING" id="1160509.A0A3N4HF47"/>
<dbReference type="SUPFAM" id="SSF50129">
    <property type="entry name" value="GroES-like"/>
    <property type="match status" value="1"/>
</dbReference>
<dbReference type="InterPro" id="IPR036291">
    <property type="entry name" value="NAD(P)-bd_dom_sf"/>
</dbReference>
<gene>
    <name evidence="13" type="ORF">BJ508DRAFT_419295</name>
</gene>
<keyword evidence="14" id="KW-1185">Reference proteome</keyword>
<evidence type="ECO:0000256" key="4">
    <source>
        <dbReference type="ARBA" id="ARBA00022833"/>
    </source>
</evidence>
<dbReference type="PROSITE" id="PS00059">
    <property type="entry name" value="ADH_ZINC"/>
    <property type="match status" value="1"/>
</dbReference>
<dbReference type="Gene3D" id="3.40.50.720">
    <property type="entry name" value="NAD(P)-binding Rossmann-like Domain"/>
    <property type="match status" value="1"/>
</dbReference>
<dbReference type="OrthoDB" id="3941538at2759"/>
<comment type="cofactor">
    <cofactor evidence="1 11">
        <name>Zn(2+)</name>
        <dbReference type="ChEBI" id="CHEBI:29105"/>
    </cofactor>
</comment>
<evidence type="ECO:0000256" key="9">
    <source>
        <dbReference type="ARBA" id="ARBA00026119"/>
    </source>
</evidence>
<keyword evidence="4 11" id="KW-0862">Zinc</keyword>
<dbReference type="EMBL" id="ML119846">
    <property type="protein sequence ID" value="RPA72795.1"/>
    <property type="molecule type" value="Genomic_DNA"/>
</dbReference>